<dbReference type="AlphaFoldDB" id="A0A3M7T2S3"/>
<sequence length="98" mass="11825">MNRIFELNQKISFIEFNKNGEICLKIILKLFKTHLIPVKFQVLFLVCWAKVYVYNTNYCPLIRVKKKIIKDLSLIIYNAVANLFIHHYHLEKRKKQMV</sequence>
<dbReference type="Proteomes" id="UP000276133">
    <property type="component" value="Unassembled WGS sequence"/>
</dbReference>
<keyword evidence="2" id="KW-1185">Reference proteome</keyword>
<accession>A0A3M7T2S3</accession>
<protein>
    <submittedName>
        <fullName evidence="1">Uncharacterized protein</fullName>
    </submittedName>
</protein>
<dbReference type="EMBL" id="REGN01000382">
    <property type="protein sequence ID" value="RNA42333.1"/>
    <property type="molecule type" value="Genomic_DNA"/>
</dbReference>
<gene>
    <name evidence="1" type="ORF">BpHYR1_040485</name>
</gene>
<proteinExistence type="predicted"/>
<evidence type="ECO:0000313" key="2">
    <source>
        <dbReference type="Proteomes" id="UP000276133"/>
    </source>
</evidence>
<name>A0A3M7T2S3_BRAPC</name>
<organism evidence="1 2">
    <name type="scientific">Brachionus plicatilis</name>
    <name type="common">Marine rotifer</name>
    <name type="synonym">Brachionus muelleri</name>
    <dbReference type="NCBI Taxonomy" id="10195"/>
    <lineage>
        <taxon>Eukaryota</taxon>
        <taxon>Metazoa</taxon>
        <taxon>Spiralia</taxon>
        <taxon>Gnathifera</taxon>
        <taxon>Rotifera</taxon>
        <taxon>Eurotatoria</taxon>
        <taxon>Monogononta</taxon>
        <taxon>Pseudotrocha</taxon>
        <taxon>Ploima</taxon>
        <taxon>Brachionidae</taxon>
        <taxon>Brachionus</taxon>
    </lineage>
</organism>
<comment type="caution">
    <text evidence="1">The sequence shown here is derived from an EMBL/GenBank/DDBJ whole genome shotgun (WGS) entry which is preliminary data.</text>
</comment>
<evidence type="ECO:0000313" key="1">
    <source>
        <dbReference type="EMBL" id="RNA42333.1"/>
    </source>
</evidence>
<reference evidence="1 2" key="1">
    <citation type="journal article" date="2018" name="Sci. Rep.">
        <title>Genomic signatures of local adaptation to the degree of environmental predictability in rotifers.</title>
        <authorList>
            <person name="Franch-Gras L."/>
            <person name="Hahn C."/>
            <person name="Garcia-Roger E.M."/>
            <person name="Carmona M.J."/>
            <person name="Serra M."/>
            <person name="Gomez A."/>
        </authorList>
    </citation>
    <scope>NUCLEOTIDE SEQUENCE [LARGE SCALE GENOMIC DNA]</scope>
    <source>
        <strain evidence="1">HYR1</strain>
    </source>
</reference>